<evidence type="ECO:0000256" key="1">
    <source>
        <dbReference type="SAM" id="MobiDB-lite"/>
    </source>
</evidence>
<feature type="compositionally biased region" description="Polar residues" evidence="1">
    <location>
        <begin position="226"/>
        <end position="238"/>
    </location>
</feature>
<dbReference type="RefSeq" id="XP_031008626.1">
    <property type="nucleotide sequence ID" value="XM_031146781.1"/>
</dbReference>
<keyword evidence="2" id="KW-1133">Transmembrane helix</keyword>
<dbReference type="AlphaFoldDB" id="A0A8H8R7F0"/>
<dbReference type="OrthoDB" id="3596006at2759"/>
<feature type="transmembrane region" description="Helical" evidence="2">
    <location>
        <begin position="179"/>
        <end position="201"/>
    </location>
</feature>
<proteinExistence type="predicted"/>
<sequence length="266" mass="28875">MAPVIWGLDLKDMQWGKFKGSYMFAPTFHLQKTKMIVYQIAMLLCVISESVGTAALSDYVDQQDGISHRSNGKALVQNNDFIGVASYNVFIGIAVATIFGSGFFFDLFWPERYESAAVKLAWKISSIVVSIMALADALAMTVIVATHRAHIRGFSDADAEYWFKANGKPNPIYRKNPDCVASVVLLWPGVIASFASAYIMWKSIQHNDAHGPFAVGYGNGKETSMDLPTSKNPTSETGTGPEPAPMNGYGHAGNHATPGPQPYPGT</sequence>
<dbReference type="GeneID" id="41982000"/>
<dbReference type="EMBL" id="QGMH01000013">
    <property type="protein sequence ID" value="TVY29839.1"/>
    <property type="molecule type" value="Genomic_DNA"/>
</dbReference>
<feature type="transmembrane region" description="Helical" evidence="2">
    <location>
        <begin position="124"/>
        <end position="145"/>
    </location>
</feature>
<feature type="region of interest" description="Disordered" evidence="1">
    <location>
        <begin position="222"/>
        <end position="266"/>
    </location>
</feature>
<gene>
    <name evidence="3" type="ORF">LHYA1_G001802</name>
</gene>
<accession>A0A8H8R7F0</accession>
<organism evidence="3 4">
    <name type="scientific">Lachnellula hyalina</name>
    <dbReference type="NCBI Taxonomy" id="1316788"/>
    <lineage>
        <taxon>Eukaryota</taxon>
        <taxon>Fungi</taxon>
        <taxon>Dikarya</taxon>
        <taxon>Ascomycota</taxon>
        <taxon>Pezizomycotina</taxon>
        <taxon>Leotiomycetes</taxon>
        <taxon>Helotiales</taxon>
        <taxon>Lachnaceae</taxon>
        <taxon>Lachnellula</taxon>
    </lineage>
</organism>
<keyword evidence="4" id="KW-1185">Reference proteome</keyword>
<feature type="transmembrane region" description="Helical" evidence="2">
    <location>
        <begin position="36"/>
        <end position="60"/>
    </location>
</feature>
<comment type="caution">
    <text evidence="3">The sequence shown here is derived from an EMBL/GenBank/DDBJ whole genome shotgun (WGS) entry which is preliminary data.</text>
</comment>
<name>A0A8H8R7F0_9HELO</name>
<evidence type="ECO:0000256" key="2">
    <source>
        <dbReference type="SAM" id="Phobius"/>
    </source>
</evidence>
<dbReference type="Proteomes" id="UP000431533">
    <property type="component" value="Unassembled WGS sequence"/>
</dbReference>
<keyword evidence="2" id="KW-0472">Membrane</keyword>
<keyword evidence="2" id="KW-0812">Transmembrane</keyword>
<protein>
    <submittedName>
        <fullName evidence="3">Uncharacterized protein</fullName>
    </submittedName>
</protein>
<feature type="transmembrane region" description="Helical" evidence="2">
    <location>
        <begin position="81"/>
        <end position="104"/>
    </location>
</feature>
<evidence type="ECO:0000313" key="4">
    <source>
        <dbReference type="Proteomes" id="UP000431533"/>
    </source>
</evidence>
<reference evidence="3 4" key="1">
    <citation type="submission" date="2018-05" db="EMBL/GenBank/DDBJ databases">
        <title>Genome sequencing and assembly of the regulated plant pathogen Lachnellula willkommii and related sister species for the development of diagnostic species identification markers.</title>
        <authorList>
            <person name="Giroux E."/>
            <person name="Bilodeau G."/>
        </authorList>
    </citation>
    <scope>NUCLEOTIDE SEQUENCE [LARGE SCALE GENOMIC DNA]</scope>
    <source>
        <strain evidence="3 4">CBS 185.66</strain>
    </source>
</reference>
<evidence type="ECO:0000313" key="3">
    <source>
        <dbReference type="EMBL" id="TVY29839.1"/>
    </source>
</evidence>